<dbReference type="eggNOG" id="KOG1978">
    <property type="taxonomic scope" value="Eukaryota"/>
</dbReference>
<dbReference type="InterPro" id="IPR038973">
    <property type="entry name" value="MutL/Mlh/Pms-like"/>
</dbReference>
<comment type="similarity">
    <text evidence="1">Belongs to the DNA mismatch repair MutL/HexB family.</text>
</comment>
<dbReference type="InterPro" id="IPR014762">
    <property type="entry name" value="DNA_mismatch_repair_CS"/>
</dbReference>
<dbReference type="InParanoid" id="A0A158P3X4"/>
<dbReference type="GO" id="GO:0006298">
    <property type="term" value="P:mismatch repair"/>
    <property type="evidence" value="ECO:0007669"/>
    <property type="project" value="InterPro"/>
</dbReference>
<accession>A0A158P3X4</accession>
<evidence type="ECO:0000259" key="5">
    <source>
        <dbReference type="PROSITE" id="PS50118"/>
    </source>
</evidence>
<evidence type="ECO:0000256" key="3">
    <source>
        <dbReference type="PROSITE-ProRule" id="PRU00267"/>
    </source>
</evidence>
<dbReference type="CDD" id="cd16926">
    <property type="entry name" value="HATPase_MutL-MLH-PMS-like"/>
    <property type="match status" value="1"/>
</dbReference>
<dbReference type="InterPro" id="IPR036910">
    <property type="entry name" value="HMG_box_dom_sf"/>
</dbReference>
<dbReference type="GO" id="GO:0005524">
    <property type="term" value="F:ATP binding"/>
    <property type="evidence" value="ECO:0007669"/>
    <property type="project" value="InterPro"/>
</dbReference>
<dbReference type="FunFam" id="3.30.565.10:FF:000017">
    <property type="entry name" value="PMS1 homolog 1, mismatch repair system component"/>
    <property type="match status" value="1"/>
</dbReference>
<dbReference type="PROSITE" id="PS00058">
    <property type="entry name" value="DNA_MISMATCH_REPAIR_1"/>
    <property type="match status" value="1"/>
</dbReference>
<gene>
    <name evidence="6" type="primary">105627814</name>
</gene>
<dbReference type="GO" id="GO:0030983">
    <property type="term" value="F:mismatched DNA binding"/>
    <property type="evidence" value="ECO:0007669"/>
    <property type="project" value="InterPro"/>
</dbReference>
<sequence length="746" mass="85427">MPILALDIKTVKLITTTQIITSVYAVVKELIENAIDADADNIEINLVDNGTSLIEVKDNGYGISKKDAPYMALPSYTSKIANFEDLDALRTFGFRGEALSAVCAVAEVTIITKTEEDNVGTSYVMNNDGQIVNCESCHRSKGTTVQVRNLFKQVPVRRQIIMNTKKANQTIKLLEILMQCFGICKPNVRIQFRVNNNIMFTKPSLNNIREAVNHILGRKIMSNMEWIESKDAEFTLQLMLPSKKVQDLSEISYPDLHYILVNNRPIKHKALEKLANDLILEHFKQESYRKKIIFLMYITLSPMDIDINLEPNKDAILFKDQNKVLNAVDKCIRKFYGLKATEIVEQNVSLDTSVCYEDYASNPNENIAEWPACKKRKIQESIIQENIVKEKSILNNSNECKKSSQNDQQNDNQTHNQKHHEDALALTTLIQSPNLSDSDSNDSFSTTTMIKDKVADERLTLSQLPTVDLGEDFDFIEEIENSNISMNKNDAKTKENIQEKEKITMEMWSKGQVIGLKGGTDIKSDIATEKLNDNLNNKLDETLESNRAHVDHKDLNFLKHVRLQVTKENPTLTAAQTARKITDFWKQLSSEERGYYRDLAQEEEKEHKTHEKPEGKINANKVVSGKNKNRLLQLFEKMKNAKNERRENLNMRTIVPWIIDRAKIITRSDFENEHIIGQLTSNLWVATICEQMWVVDITGLIKGLKVTNIDVNKIDAKRIELLLKQWLVERDDMSVMHSIHKFAKKV</sequence>
<dbReference type="SUPFAM" id="SSF55874">
    <property type="entry name" value="ATPase domain of HSP90 chaperone/DNA topoisomerase II/histidine kinase"/>
    <property type="match status" value="1"/>
</dbReference>
<dbReference type="KEGG" id="acep:105627814"/>
<reference evidence="7" key="1">
    <citation type="journal article" date="2011" name="PLoS Genet.">
        <title>The genome sequence of the leaf-cutter ant Atta cephalotes reveals insights into its obligate symbiotic lifestyle.</title>
        <authorList>
            <person name="Suen G."/>
            <person name="Teiling C."/>
            <person name="Li L."/>
            <person name="Holt C."/>
            <person name="Abouheif E."/>
            <person name="Bornberg-Bauer E."/>
            <person name="Bouffard P."/>
            <person name="Caldera E.J."/>
            <person name="Cash E."/>
            <person name="Cavanaugh A."/>
            <person name="Denas O."/>
            <person name="Elhaik E."/>
            <person name="Fave M.J."/>
            <person name="Gadau J."/>
            <person name="Gibson J.D."/>
            <person name="Graur D."/>
            <person name="Grubbs K.J."/>
            <person name="Hagen D.E."/>
            <person name="Harkins T.T."/>
            <person name="Helmkampf M."/>
            <person name="Hu H."/>
            <person name="Johnson B.R."/>
            <person name="Kim J."/>
            <person name="Marsh S.E."/>
            <person name="Moeller J.A."/>
            <person name="Munoz-Torres M.C."/>
            <person name="Murphy M.C."/>
            <person name="Naughton M.C."/>
            <person name="Nigam S."/>
            <person name="Overson R."/>
            <person name="Rajakumar R."/>
            <person name="Reese J.T."/>
            <person name="Scott J.J."/>
            <person name="Smith C.R."/>
            <person name="Tao S."/>
            <person name="Tsutsui N.D."/>
            <person name="Viljakainen L."/>
            <person name="Wissler L."/>
            <person name="Yandell M.D."/>
            <person name="Zimmer F."/>
            <person name="Taylor J."/>
            <person name="Slater S.C."/>
            <person name="Clifton S.W."/>
            <person name="Warren W.C."/>
            <person name="Elsik C.G."/>
            <person name="Smith C.D."/>
            <person name="Weinstock G.M."/>
            <person name="Gerardo N.M."/>
            <person name="Currie C.R."/>
        </authorList>
    </citation>
    <scope>NUCLEOTIDE SEQUENCE [LARGE SCALE GENOMIC DNA]</scope>
</reference>
<dbReference type="OMA" id="EWPACKK"/>
<dbReference type="GO" id="GO:0016887">
    <property type="term" value="F:ATP hydrolysis activity"/>
    <property type="evidence" value="ECO:0007669"/>
    <property type="project" value="InterPro"/>
</dbReference>
<dbReference type="InterPro" id="IPR002099">
    <property type="entry name" value="MutL/Mlh/PMS"/>
</dbReference>
<dbReference type="SMART" id="SM01340">
    <property type="entry name" value="DNA_mis_repair"/>
    <property type="match status" value="1"/>
</dbReference>
<keyword evidence="7" id="KW-1185">Reference proteome</keyword>
<dbReference type="PANTHER" id="PTHR10073">
    <property type="entry name" value="DNA MISMATCH REPAIR PROTEIN MLH, PMS, MUTL"/>
    <property type="match status" value="1"/>
</dbReference>
<dbReference type="Pfam" id="PF13589">
    <property type="entry name" value="HATPase_c_3"/>
    <property type="match status" value="1"/>
</dbReference>
<dbReference type="GO" id="GO:0140664">
    <property type="term" value="F:ATP-dependent DNA damage sensor activity"/>
    <property type="evidence" value="ECO:0007669"/>
    <property type="project" value="InterPro"/>
</dbReference>
<dbReference type="InterPro" id="IPR009071">
    <property type="entry name" value="HMG_box_dom"/>
</dbReference>
<dbReference type="Gene3D" id="1.10.30.10">
    <property type="entry name" value="High mobility group box domain"/>
    <property type="match status" value="1"/>
</dbReference>
<proteinExistence type="inferred from homology"/>
<feature type="compositionally biased region" description="Low complexity" evidence="4">
    <location>
        <begin position="405"/>
        <end position="415"/>
    </location>
</feature>
<dbReference type="InterPro" id="IPR036890">
    <property type="entry name" value="HATPase_C_sf"/>
</dbReference>
<dbReference type="STRING" id="12957.A0A158P3X4"/>
<organism evidence="6 7">
    <name type="scientific">Atta cephalotes</name>
    <name type="common">Leafcutter ant</name>
    <dbReference type="NCBI Taxonomy" id="12957"/>
    <lineage>
        <taxon>Eukaryota</taxon>
        <taxon>Metazoa</taxon>
        <taxon>Ecdysozoa</taxon>
        <taxon>Arthropoda</taxon>
        <taxon>Hexapoda</taxon>
        <taxon>Insecta</taxon>
        <taxon>Pterygota</taxon>
        <taxon>Neoptera</taxon>
        <taxon>Endopterygota</taxon>
        <taxon>Hymenoptera</taxon>
        <taxon>Apocrita</taxon>
        <taxon>Aculeata</taxon>
        <taxon>Formicoidea</taxon>
        <taxon>Formicidae</taxon>
        <taxon>Myrmicinae</taxon>
        <taxon>Atta</taxon>
    </lineage>
</organism>
<evidence type="ECO:0000256" key="1">
    <source>
        <dbReference type="ARBA" id="ARBA00006082"/>
    </source>
</evidence>
<dbReference type="OrthoDB" id="1618453at2759"/>
<dbReference type="GO" id="GO:0032389">
    <property type="term" value="C:MutLalpha complex"/>
    <property type="evidence" value="ECO:0007669"/>
    <property type="project" value="TreeGrafter"/>
</dbReference>
<dbReference type="PROSITE" id="PS50118">
    <property type="entry name" value="HMG_BOX_2"/>
    <property type="match status" value="1"/>
</dbReference>
<feature type="region of interest" description="Disordered" evidence="4">
    <location>
        <begin position="398"/>
        <end position="420"/>
    </location>
</feature>
<dbReference type="InterPro" id="IPR020568">
    <property type="entry name" value="Ribosomal_Su5_D2-typ_SF"/>
</dbReference>
<dbReference type="EMBL" id="ADTU01008609">
    <property type="status" value="NOT_ANNOTATED_CDS"/>
    <property type="molecule type" value="Genomic_DNA"/>
</dbReference>
<name>A0A158P3X4_ATTCE</name>
<dbReference type="CDD" id="cd00084">
    <property type="entry name" value="HMG-box_SF"/>
    <property type="match status" value="1"/>
</dbReference>
<reference evidence="6" key="2">
    <citation type="submission" date="2016-04" db="UniProtKB">
        <authorList>
            <consortium name="EnsemblMetazoa"/>
        </authorList>
    </citation>
    <scope>IDENTIFICATION</scope>
</reference>
<dbReference type="InterPro" id="IPR013507">
    <property type="entry name" value="DNA_mismatch_S5_2-like"/>
</dbReference>
<protein>
    <recommendedName>
        <fullName evidence="5">HMG box domain-containing protein</fullName>
    </recommendedName>
</protein>
<dbReference type="EnsemblMetazoa" id="XM_012209092.1">
    <property type="protein sequence ID" value="XP_012064482.1"/>
    <property type="gene ID" value="LOC105627814"/>
</dbReference>
<evidence type="ECO:0000313" key="7">
    <source>
        <dbReference type="Proteomes" id="UP000005205"/>
    </source>
</evidence>
<dbReference type="SUPFAM" id="SSF54211">
    <property type="entry name" value="Ribosomal protein S5 domain 2-like"/>
    <property type="match status" value="1"/>
</dbReference>
<dbReference type="Proteomes" id="UP000005205">
    <property type="component" value="Unassembled WGS sequence"/>
</dbReference>
<dbReference type="NCBIfam" id="TIGR00585">
    <property type="entry name" value="mutl"/>
    <property type="match status" value="1"/>
</dbReference>
<keyword evidence="2" id="KW-0227">DNA damage</keyword>
<evidence type="ECO:0000256" key="2">
    <source>
        <dbReference type="ARBA" id="ARBA00022763"/>
    </source>
</evidence>
<feature type="DNA-binding region" description="HMG box" evidence="3">
    <location>
        <begin position="557"/>
        <end position="615"/>
    </location>
</feature>
<evidence type="ECO:0000256" key="4">
    <source>
        <dbReference type="SAM" id="MobiDB-lite"/>
    </source>
</evidence>
<evidence type="ECO:0000313" key="6">
    <source>
        <dbReference type="EnsemblMetazoa" id="XP_012064482.1"/>
    </source>
</evidence>
<dbReference type="Gene3D" id="3.30.230.10">
    <property type="match status" value="1"/>
</dbReference>
<dbReference type="SUPFAM" id="SSF47095">
    <property type="entry name" value="HMG-box"/>
    <property type="match status" value="1"/>
</dbReference>
<dbReference type="Gene3D" id="3.30.565.10">
    <property type="entry name" value="Histidine kinase-like ATPase, C-terminal domain"/>
    <property type="match status" value="1"/>
</dbReference>
<dbReference type="AlphaFoldDB" id="A0A158P3X4"/>
<dbReference type="Pfam" id="PF00505">
    <property type="entry name" value="HMG_box"/>
    <property type="match status" value="1"/>
</dbReference>
<dbReference type="PANTHER" id="PTHR10073:SF54">
    <property type="entry name" value="PMS1 PROTEIN HOMOLOG 1"/>
    <property type="match status" value="1"/>
</dbReference>
<dbReference type="InterPro" id="IPR014721">
    <property type="entry name" value="Ribsml_uS5_D2-typ_fold_subgr"/>
</dbReference>
<keyword evidence="3" id="KW-0539">Nucleus</keyword>
<feature type="domain" description="HMG box" evidence="5">
    <location>
        <begin position="557"/>
        <end position="615"/>
    </location>
</feature>
<dbReference type="Pfam" id="PF01119">
    <property type="entry name" value="DNA_mis_repair"/>
    <property type="match status" value="1"/>
</dbReference>
<keyword evidence="3" id="KW-0238">DNA-binding</keyword>